<evidence type="ECO:0000259" key="13">
    <source>
        <dbReference type="PROSITE" id="PS50109"/>
    </source>
</evidence>
<gene>
    <name evidence="15" type="ORF">DVJ77_02770</name>
</gene>
<evidence type="ECO:0000256" key="12">
    <source>
        <dbReference type="SAM" id="Phobius"/>
    </source>
</evidence>
<feature type="domain" description="Histidine kinase" evidence="13">
    <location>
        <begin position="774"/>
        <end position="988"/>
    </location>
</feature>
<dbReference type="PANTHER" id="PTHR43047">
    <property type="entry name" value="TWO-COMPONENT HISTIDINE PROTEIN KINASE"/>
    <property type="match status" value="1"/>
</dbReference>
<feature type="transmembrane region" description="Helical" evidence="12">
    <location>
        <begin position="158"/>
        <end position="175"/>
    </location>
</feature>
<dbReference type="Gene3D" id="3.30.450.20">
    <property type="entry name" value="PAS domain"/>
    <property type="match status" value="1"/>
</dbReference>
<keyword evidence="8" id="KW-0418">Kinase</keyword>
<feature type="transmembrane region" description="Helical" evidence="12">
    <location>
        <begin position="429"/>
        <end position="450"/>
    </location>
</feature>
<feature type="transmembrane region" description="Helical" evidence="12">
    <location>
        <begin position="66"/>
        <end position="85"/>
    </location>
</feature>
<evidence type="ECO:0000256" key="8">
    <source>
        <dbReference type="ARBA" id="ARBA00022777"/>
    </source>
</evidence>
<evidence type="ECO:0000256" key="7">
    <source>
        <dbReference type="ARBA" id="ARBA00022692"/>
    </source>
</evidence>
<feature type="transmembrane region" description="Helical" evidence="12">
    <location>
        <begin position="36"/>
        <end position="54"/>
    </location>
</feature>
<dbReference type="CDD" id="cd00082">
    <property type="entry name" value="HisKA"/>
    <property type="match status" value="1"/>
</dbReference>
<dbReference type="SUPFAM" id="SSF55785">
    <property type="entry name" value="PYP-like sensor domain (PAS domain)"/>
    <property type="match status" value="1"/>
</dbReference>
<dbReference type="PRINTS" id="PR00344">
    <property type="entry name" value="BCTRLSENSOR"/>
</dbReference>
<dbReference type="PROSITE" id="PS50110">
    <property type="entry name" value="RESPONSE_REGULATORY"/>
    <property type="match status" value="1"/>
</dbReference>
<dbReference type="InterPro" id="IPR003661">
    <property type="entry name" value="HisK_dim/P_dom"/>
</dbReference>
<dbReference type="GO" id="GO:0000155">
    <property type="term" value="F:phosphorelay sensor kinase activity"/>
    <property type="evidence" value="ECO:0007669"/>
    <property type="project" value="InterPro"/>
</dbReference>
<evidence type="ECO:0000256" key="11">
    <source>
        <dbReference type="PROSITE-ProRule" id="PRU00169"/>
    </source>
</evidence>
<feature type="transmembrane region" description="Helical" evidence="12">
    <location>
        <begin position="187"/>
        <end position="210"/>
    </location>
</feature>
<keyword evidence="10 12" id="KW-0472">Membrane</keyword>
<dbReference type="Pfam" id="PF00072">
    <property type="entry name" value="Response_reg"/>
    <property type="match status" value="1"/>
</dbReference>
<dbReference type="InterPro" id="IPR004358">
    <property type="entry name" value="Sig_transdc_His_kin-like_C"/>
</dbReference>
<dbReference type="EC" id="2.7.13.3" evidence="4"/>
<organism evidence="15 16">
    <name type="scientific">Dyella tabacisoli</name>
    <dbReference type="NCBI Taxonomy" id="2282381"/>
    <lineage>
        <taxon>Bacteria</taxon>
        <taxon>Pseudomonadati</taxon>
        <taxon>Pseudomonadota</taxon>
        <taxon>Gammaproteobacteria</taxon>
        <taxon>Lysobacterales</taxon>
        <taxon>Rhodanobacteraceae</taxon>
        <taxon>Dyella</taxon>
    </lineage>
</organism>
<feature type="transmembrane region" description="Helical" evidence="12">
    <location>
        <begin position="372"/>
        <end position="389"/>
    </location>
</feature>
<dbReference type="Gene3D" id="1.10.287.130">
    <property type="match status" value="1"/>
</dbReference>
<dbReference type="EMBL" id="QQAH01000001">
    <property type="protein sequence ID" value="RDD83766.1"/>
    <property type="molecule type" value="Genomic_DNA"/>
</dbReference>
<dbReference type="CDD" id="cd00075">
    <property type="entry name" value="HATPase"/>
    <property type="match status" value="1"/>
</dbReference>
<dbReference type="SMART" id="SM00388">
    <property type="entry name" value="HisKA"/>
    <property type="match status" value="1"/>
</dbReference>
<reference evidence="15 16" key="1">
    <citation type="submission" date="2018-07" db="EMBL/GenBank/DDBJ databases">
        <title>Dyella tabacisoli L4-6T, whole genome shotgun sequence.</title>
        <authorList>
            <person name="Zhou X.-K."/>
            <person name="Li W.-J."/>
            <person name="Duan Y.-Q."/>
        </authorList>
    </citation>
    <scope>NUCLEOTIDE SEQUENCE [LARGE SCALE GENOMIC DNA]</scope>
    <source>
        <strain evidence="15 16">L4-6</strain>
    </source>
</reference>
<feature type="transmembrane region" description="Helical" evidence="12">
    <location>
        <begin position="264"/>
        <end position="283"/>
    </location>
</feature>
<dbReference type="RefSeq" id="WP_114843908.1">
    <property type="nucleotide sequence ID" value="NZ_JBHSPE010000001.1"/>
</dbReference>
<feature type="transmembrane region" description="Helical" evidence="12">
    <location>
        <begin position="395"/>
        <end position="417"/>
    </location>
</feature>
<name>A0A369USV2_9GAMM</name>
<dbReference type="SMART" id="SM00448">
    <property type="entry name" value="REC"/>
    <property type="match status" value="1"/>
</dbReference>
<dbReference type="InterPro" id="IPR036890">
    <property type="entry name" value="HATPase_C_sf"/>
</dbReference>
<comment type="caution">
    <text evidence="15">The sequence shown here is derived from an EMBL/GenBank/DDBJ whole genome shotgun (WGS) entry which is preliminary data.</text>
</comment>
<dbReference type="InterPro" id="IPR001789">
    <property type="entry name" value="Sig_transdc_resp-reg_receiver"/>
</dbReference>
<dbReference type="Pfam" id="PF12860">
    <property type="entry name" value="PAS_7"/>
    <property type="match status" value="1"/>
</dbReference>
<comment type="similarity">
    <text evidence="3">Belongs to the sodium:solute symporter (SSF) (TC 2.A.21) family.</text>
</comment>
<feature type="transmembrane region" description="Helical" evidence="12">
    <location>
        <begin position="6"/>
        <end position="24"/>
    </location>
</feature>
<keyword evidence="16" id="KW-1185">Reference proteome</keyword>
<dbReference type="InterPro" id="IPR036097">
    <property type="entry name" value="HisK_dim/P_sf"/>
</dbReference>
<dbReference type="Gene3D" id="3.40.50.2300">
    <property type="match status" value="1"/>
</dbReference>
<dbReference type="GO" id="GO:0009927">
    <property type="term" value="F:histidine phosphotransfer kinase activity"/>
    <property type="evidence" value="ECO:0007669"/>
    <property type="project" value="TreeGrafter"/>
</dbReference>
<evidence type="ECO:0000256" key="1">
    <source>
        <dbReference type="ARBA" id="ARBA00000085"/>
    </source>
</evidence>
<keyword evidence="6" id="KW-0808">Transferase</keyword>
<proteinExistence type="inferred from homology"/>
<feature type="domain" description="Response regulatory" evidence="14">
    <location>
        <begin position="1007"/>
        <end position="1119"/>
    </location>
</feature>
<dbReference type="Gene3D" id="3.30.565.10">
    <property type="entry name" value="Histidine kinase-like ATPase, C-terminal domain"/>
    <property type="match status" value="1"/>
</dbReference>
<evidence type="ECO:0000313" key="16">
    <source>
        <dbReference type="Proteomes" id="UP000253782"/>
    </source>
</evidence>
<dbReference type="FunFam" id="3.30.565.10:FF:000049">
    <property type="entry name" value="Two-component sensor histidine kinase"/>
    <property type="match status" value="1"/>
</dbReference>
<evidence type="ECO:0000256" key="4">
    <source>
        <dbReference type="ARBA" id="ARBA00012438"/>
    </source>
</evidence>
<accession>A0A369USV2</accession>
<sequence length="1125" mass="121437">MLNASMIATAGLVWLGLLFGVALIGERRPQWFERRWAVIYALSLAIHCTSWTFYGTVTQASRSGWWLPPTFVGAILMYLFAIGVLRRLVQLARDYNAGSLADLIAVRLGRHSGLAALVTTVVVIGIVPYIALQLKAVAMSYAMLSHGQLSESPPWQDSALYVALLMALFAMLFGTRRASAMAHNRGLVLAMAFESVFKLVAMLALGTLLFTPMPAGVTPGTAPPHDSSGFPALILLGAMAMFTLPHQFHAGVVECRDSGHLRTARWLFPLYMLLVALPILPLARLGDAWLGPSGVPSDLYVLALPMARGQHGLALLAFLGGLSAATSMVVVATLALSLMIVNHFIAPLRVRAGWGRDERGDLRGEVLNQRRLAIIAVILLAWGYSRVLARNDVLADIGGISFSALAGLAPALLVAVYRPQWGPRAVAAGLAVGTLVWLYVLLPALLPALLQHGGPDWMRDGPFGLHWLAPDGLLGLDDWSRLGRAVVLSLAVNMTVMLMLVSSRYGQALRPTSVGDIGVAELRALAARFLPAERVAHVFEGVPLQGLAGGARVAAVEHELAAVIGAASARLLLEVVSQQRRGELDTVAAIVGEAAQDLRFNQRVLEAALENMSQGICVVDAQLRLVAWNRRYASLFEYPADLLQVGRPVADLTRFNIERGMLGPGELDHGALDHAGLLDQRVQRRLTHMRAGTRHLSERRFPDGTMVEIRGNPMPGGGFVATFTDVTAFRQAEGALKRANETLELRVDERTRALASATAEAQHANEAKSRFLAAVSHDLMQPLHAAKLFAHALAEHVRMDRKQGDELVTAGHLNGALAATESLLAGLLDIARLEGGRLVPKPRDFALAEVFDPLAAEFRALADERGVRFDVVRSRAWVHSDPQLLRRVLQNFLSNALRYAEHGRVLLGARRCGGQWRLEVWDTGPGIAPDEQLAIFDEFRRGSATGGQGLGLGLSIAQRMAGLLGAPLGLRSWLGRGSVFDLTVPNAQPIERPSPILAAVQPLPAGRALVLDNEPAALAALSALLTSWGWQVHAARTTEQAQAAPWQADLHIFDYHLDGGRTGLEVWHALGASAAAVPTVILTADRDGELRQRLHDRGMGVLYKPLKPLALRQVLQRVMAARGQS</sequence>
<dbReference type="PROSITE" id="PS50283">
    <property type="entry name" value="NA_SOLUT_SYMP_3"/>
    <property type="match status" value="1"/>
</dbReference>
<dbReference type="OrthoDB" id="9764438at2"/>
<dbReference type="SUPFAM" id="SSF55874">
    <property type="entry name" value="ATPase domain of HSP90 chaperone/DNA topoisomerase II/histidine kinase"/>
    <property type="match status" value="1"/>
</dbReference>
<evidence type="ECO:0000256" key="10">
    <source>
        <dbReference type="ARBA" id="ARBA00023136"/>
    </source>
</evidence>
<dbReference type="SMART" id="SM00387">
    <property type="entry name" value="HATPase_c"/>
    <property type="match status" value="1"/>
</dbReference>
<feature type="transmembrane region" description="Helical" evidence="12">
    <location>
        <begin position="230"/>
        <end position="252"/>
    </location>
</feature>
<dbReference type="InterPro" id="IPR005467">
    <property type="entry name" value="His_kinase_dom"/>
</dbReference>
<protein>
    <recommendedName>
        <fullName evidence="4">histidine kinase</fullName>
        <ecNumber evidence="4">2.7.13.3</ecNumber>
    </recommendedName>
</protein>
<dbReference type="PANTHER" id="PTHR43047:SF9">
    <property type="entry name" value="HISTIDINE KINASE"/>
    <property type="match status" value="1"/>
</dbReference>
<dbReference type="SUPFAM" id="SSF52172">
    <property type="entry name" value="CheY-like"/>
    <property type="match status" value="1"/>
</dbReference>
<dbReference type="GO" id="GO:0005886">
    <property type="term" value="C:plasma membrane"/>
    <property type="evidence" value="ECO:0007669"/>
    <property type="project" value="TreeGrafter"/>
</dbReference>
<dbReference type="Pfam" id="PF02518">
    <property type="entry name" value="HATPase_c"/>
    <property type="match status" value="1"/>
</dbReference>
<dbReference type="InterPro" id="IPR035965">
    <property type="entry name" value="PAS-like_dom_sf"/>
</dbReference>
<evidence type="ECO:0000256" key="9">
    <source>
        <dbReference type="ARBA" id="ARBA00022989"/>
    </source>
</evidence>
<dbReference type="InterPro" id="IPR011006">
    <property type="entry name" value="CheY-like_superfamily"/>
</dbReference>
<evidence type="ECO:0000259" key="14">
    <source>
        <dbReference type="PROSITE" id="PS50110"/>
    </source>
</evidence>
<dbReference type="PROSITE" id="PS50109">
    <property type="entry name" value="HIS_KIN"/>
    <property type="match status" value="1"/>
</dbReference>
<keyword evidence="9 12" id="KW-1133">Transmembrane helix</keyword>
<evidence type="ECO:0000256" key="2">
    <source>
        <dbReference type="ARBA" id="ARBA00004141"/>
    </source>
</evidence>
<dbReference type="AlphaFoldDB" id="A0A369USV2"/>
<feature type="transmembrane region" description="Helical" evidence="12">
    <location>
        <begin position="114"/>
        <end position="138"/>
    </location>
</feature>
<keyword evidence="7 12" id="KW-0812">Transmembrane</keyword>
<evidence type="ECO:0000313" key="15">
    <source>
        <dbReference type="EMBL" id="RDD83766.1"/>
    </source>
</evidence>
<keyword evidence="5 11" id="KW-0597">Phosphoprotein</keyword>
<feature type="transmembrane region" description="Helical" evidence="12">
    <location>
        <begin position="313"/>
        <end position="341"/>
    </location>
</feature>
<feature type="modified residue" description="4-aspartylphosphate" evidence="11">
    <location>
        <position position="1054"/>
    </location>
</feature>
<dbReference type="InterPro" id="IPR001734">
    <property type="entry name" value="Na/solute_symporter"/>
</dbReference>
<dbReference type="Proteomes" id="UP000253782">
    <property type="component" value="Unassembled WGS sequence"/>
</dbReference>
<evidence type="ECO:0000256" key="6">
    <source>
        <dbReference type="ARBA" id="ARBA00022679"/>
    </source>
</evidence>
<dbReference type="InterPro" id="IPR038377">
    <property type="entry name" value="Na/Glc_symporter_sf"/>
</dbReference>
<comment type="catalytic activity">
    <reaction evidence="1">
        <text>ATP + protein L-histidine = ADP + protein N-phospho-L-histidine.</text>
        <dbReference type="EC" id="2.7.13.3"/>
    </reaction>
</comment>
<dbReference type="InterPro" id="IPR003594">
    <property type="entry name" value="HATPase_dom"/>
</dbReference>
<dbReference type="CDD" id="cd00156">
    <property type="entry name" value="REC"/>
    <property type="match status" value="1"/>
</dbReference>
<evidence type="ECO:0000256" key="3">
    <source>
        <dbReference type="ARBA" id="ARBA00006434"/>
    </source>
</evidence>
<dbReference type="Gene3D" id="1.20.1730.10">
    <property type="entry name" value="Sodium/glucose cotransporter"/>
    <property type="match status" value="1"/>
</dbReference>
<evidence type="ECO:0000256" key="5">
    <source>
        <dbReference type="ARBA" id="ARBA00022553"/>
    </source>
</evidence>
<dbReference type="GO" id="GO:0022857">
    <property type="term" value="F:transmembrane transporter activity"/>
    <property type="evidence" value="ECO:0007669"/>
    <property type="project" value="InterPro"/>
</dbReference>
<dbReference type="SUPFAM" id="SSF47384">
    <property type="entry name" value="Homodimeric domain of signal transducing histidine kinase"/>
    <property type="match status" value="1"/>
</dbReference>
<comment type="subcellular location">
    <subcellularLocation>
        <location evidence="2">Membrane</location>
        <topology evidence="2">Multi-pass membrane protein</topology>
    </subcellularLocation>
</comment>